<dbReference type="Gene3D" id="1.10.260.40">
    <property type="entry name" value="lambda repressor-like DNA-binding domains"/>
    <property type="match status" value="1"/>
</dbReference>
<dbReference type="CDD" id="cd00093">
    <property type="entry name" value="HTH_XRE"/>
    <property type="match status" value="1"/>
</dbReference>
<evidence type="ECO:0000259" key="1">
    <source>
        <dbReference type="PROSITE" id="PS50943"/>
    </source>
</evidence>
<dbReference type="InterPro" id="IPR041413">
    <property type="entry name" value="MLTR_LBD"/>
</dbReference>
<comment type="caution">
    <text evidence="2">The sequence shown here is derived from an EMBL/GenBank/DDBJ whole genome shotgun (WGS) entry which is preliminary data.</text>
</comment>
<feature type="domain" description="HTH cro/C1-type" evidence="1">
    <location>
        <begin position="23"/>
        <end position="77"/>
    </location>
</feature>
<dbReference type="Gene3D" id="3.30.450.180">
    <property type="match status" value="1"/>
</dbReference>
<gene>
    <name evidence="2" type="ORF">KIN_09230</name>
</gene>
<name>A0A6N6JEQ2_9RHOB</name>
<dbReference type="Proteomes" id="UP000436822">
    <property type="component" value="Unassembled WGS sequence"/>
</dbReference>
<dbReference type="EMBL" id="BLJE01000001">
    <property type="protein sequence ID" value="GFE63849.1"/>
    <property type="molecule type" value="Genomic_DNA"/>
</dbReference>
<organism evidence="2 3">
    <name type="scientific">Litoreibacter roseus</name>
    <dbReference type="NCBI Taxonomy" id="2601869"/>
    <lineage>
        <taxon>Bacteria</taxon>
        <taxon>Pseudomonadati</taxon>
        <taxon>Pseudomonadota</taxon>
        <taxon>Alphaproteobacteria</taxon>
        <taxon>Rhodobacterales</taxon>
        <taxon>Roseobacteraceae</taxon>
        <taxon>Litoreibacter</taxon>
    </lineage>
</organism>
<dbReference type="PROSITE" id="PS50943">
    <property type="entry name" value="HTH_CROC1"/>
    <property type="match status" value="1"/>
</dbReference>
<dbReference type="SUPFAM" id="SSF47413">
    <property type="entry name" value="lambda repressor-like DNA-binding domains"/>
    <property type="match status" value="1"/>
</dbReference>
<evidence type="ECO:0000313" key="2">
    <source>
        <dbReference type="EMBL" id="GFE63849.1"/>
    </source>
</evidence>
<dbReference type="InterPro" id="IPR001387">
    <property type="entry name" value="Cro/C1-type_HTH"/>
</dbReference>
<proteinExistence type="predicted"/>
<protein>
    <submittedName>
        <fullName evidence="2">Transcriptional regulator</fullName>
    </submittedName>
</protein>
<sequence length="284" mass="32392">MPLVMLNHYMETIELATSFGRMLRIWRTERRLSQADLANAIETPPRHISFLETGRSNPSRDMVARVAAALDVPLRDRNALLRAAGFADVYRDHSLSDVEMRQLRQAVAYMIRAHNPYPSFVIDRRWNILDANENGKRMMSLVSGSIPFEPPGMTANMLDAVFSSGGFRSYISNWERFARHFIQRLHRESASDEELACVLSRLHDQSDLPNDWWKFDVEHVDAPMLPVEMSIGGARMAFFTVVAGIALPTSVLAQDIKVETMFPANPETERLVRDHEFFSERPTG</sequence>
<dbReference type="SMART" id="SM00530">
    <property type="entry name" value="HTH_XRE"/>
    <property type="match status" value="1"/>
</dbReference>
<dbReference type="InterPro" id="IPR010982">
    <property type="entry name" value="Lambda_DNA-bd_dom_sf"/>
</dbReference>
<accession>A0A6N6JEQ2</accession>
<keyword evidence="3" id="KW-1185">Reference proteome</keyword>
<dbReference type="PANTHER" id="PTHR35010">
    <property type="entry name" value="BLL4672 PROTEIN-RELATED"/>
    <property type="match status" value="1"/>
</dbReference>
<dbReference type="PANTHER" id="PTHR35010:SF4">
    <property type="entry name" value="BLL5781 PROTEIN"/>
    <property type="match status" value="1"/>
</dbReference>
<dbReference type="AlphaFoldDB" id="A0A6N6JEQ2"/>
<dbReference type="Pfam" id="PF13560">
    <property type="entry name" value="HTH_31"/>
    <property type="match status" value="1"/>
</dbReference>
<dbReference type="Pfam" id="PF17765">
    <property type="entry name" value="MLTR_LBD"/>
    <property type="match status" value="1"/>
</dbReference>
<evidence type="ECO:0000313" key="3">
    <source>
        <dbReference type="Proteomes" id="UP000436822"/>
    </source>
</evidence>
<reference evidence="2 3" key="1">
    <citation type="submission" date="2019-12" db="EMBL/GenBank/DDBJ databases">
        <title>Litoreibacter badius sp. nov., a novel bacteriochlorophyll a-containing bacterium in the genus Litoreibacter.</title>
        <authorList>
            <person name="Kanamuro M."/>
            <person name="Takabe Y."/>
            <person name="Mori K."/>
            <person name="Takaichi S."/>
            <person name="Hanada S."/>
        </authorList>
    </citation>
    <scope>NUCLEOTIDE SEQUENCE [LARGE SCALE GENOMIC DNA]</scope>
    <source>
        <strain evidence="2 3">K6</strain>
    </source>
</reference>
<dbReference type="GO" id="GO:0003677">
    <property type="term" value="F:DNA binding"/>
    <property type="evidence" value="ECO:0007669"/>
    <property type="project" value="InterPro"/>
</dbReference>